<keyword evidence="4" id="KW-1185">Reference proteome</keyword>
<feature type="signal peptide" evidence="2">
    <location>
        <begin position="1"/>
        <end position="19"/>
    </location>
</feature>
<dbReference type="OrthoDB" id="7589828at2"/>
<keyword evidence="2" id="KW-0732">Signal</keyword>
<evidence type="ECO:0000256" key="2">
    <source>
        <dbReference type="SAM" id="SignalP"/>
    </source>
</evidence>
<dbReference type="PATRIC" id="fig|1114963.3.peg.2219"/>
<dbReference type="AlphaFoldDB" id="A0A0J8ALI6"/>
<accession>A0A0J8ALI6</accession>
<sequence length="104" mass="11518">MFRRMMAVLVMTAPTAPLAAQDIAPIISPGQAAEGIFNRSRMEEQARRQREGKAAQVARPAALTRQDIARQKRFCDNRPALREKYGSDDARILKLDSLCAAAGY</sequence>
<proteinExistence type="predicted"/>
<feature type="region of interest" description="Disordered" evidence="1">
    <location>
        <begin position="41"/>
        <end position="62"/>
    </location>
</feature>
<comment type="caution">
    <text evidence="3">The sequence shown here is derived from an EMBL/GenBank/DDBJ whole genome shotgun (WGS) entry which is preliminary data.</text>
</comment>
<gene>
    <name evidence="3" type="ORF">V474_16945</name>
</gene>
<feature type="chain" id="PRO_5005293792" evidence="2">
    <location>
        <begin position="20"/>
        <end position="104"/>
    </location>
</feature>
<evidence type="ECO:0000313" key="3">
    <source>
        <dbReference type="EMBL" id="KMS55465.1"/>
    </source>
</evidence>
<protein>
    <submittedName>
        <fullName evidence="3">Uncharacterized protein</fullName>
    </submittedName>
</protein>
<reference evidence="3 4" key="1">
    <citation type="journal article" date="2015" name="G3 (Bethesda)">
        <title>Insights into Ongoing Evolution of the Hexachlorocyclohexane Catabolic Pathway from Comparative Genomics of Ten Sphingomonadaceae Strains.</title>
        <authorList>
            <person name="Pearce S.L."/>
            <person name="Oakeshott J.G."/>
            <person name="Pandey G."/>
        </authorList>
    </citation>
    <scope>NUCLEOTIDE SEQUENCE [LARGE SCALE GENOMIC DNA]</scope>
    <source>
        <strain evidence="3 4">LL02</strain>
    </source>
</reference>
<dbReference type="Proteomes" id="UP000052268">
    <property type="component" value="Unassembled WGS sequence"/>
</dbReference>
<dbReference type="EMBL" id="JACU01000005">
    <property type="protein sequence ID" value="KMS55465.1"/>
    <property type="molecule type" value="Genomic_DNA"/>
</dbReference>
<feature type="compositionally biased region" description="Basic and acidic residues" evidence="1">
    <location>
        <begin position="41"/>
        <end position="53"/>
    </location>
</feature>
<name>A0A0J8ALI6_9SPHN</name>
<evidence type="ECO:0000256" key="1">
    <source>
        <dbReference type="SAM" id="MobiDB-lite"/>
    </source>
</evidence>
<evidence type="ECO:0000313" key="4">
    <source>
        <dbReference type="Proteomes" id="UP000052268"/>
    </source>
</evidence>
<organism evidence="3 4">
    <name type="scientific">Novosphingobium barchaimii LL02</name>
    <dbReference type="NCBI Taxonomy" id="1114963"/>
    <lineage>
        <taxon>Bacteria</taxon>
        <taxon>Pseudomonadati</taxon>
        <taxon>Pseudomonadota</taxon>
        <taxon>Alphaproteobacteria</taxon>
        <taxon>Sphingomonadales</taxon>
        <taxon>Sphingomonadaceae</taxon>
        <taxon>Novosphingobium</taxon>
    </lineage>
</organism>